<reference evidence="2" key="1">
    <citation type="submission" date="2023-10" db="EMBL/GenBank/DDBJ databases">
        <title>Genome assembly of Pristionchus species.</title>
        <authorList>
            <person name="Yoshida K."/>
            <person name="Sommer R.J."/>
        </authorList>
    </citation>
    <scope>NUCLEOTIDE SEQUENCE</scope>
    <source>
        <strain evidence="2">RS5133</strain>
    </source>
</reference>
<comment type="caution">
    <text evidence="2">The sequence shown here is derived from an EMBL/GenBank/DDBJ whole genome shotgun (WGS) entry which is preliminary data.</text>
</comment>
<feature type="region of interest" description="Disordered" evidence="1">
    <location>
        <begin position="1"/>
        <end position="85"/>
    </location>
</feature>
<organism evidence="2 3">
    <name type="scientific">Pristionchus fissidentatus</name>
    <dbReference type="NCBI Taxonomy" id="1538716"/>
    <lineage>
        <taxon>Eukaryota</taxon>
        <taxon>Metazoa</taxon>
        <taxon>Ecdysozoa</taxon>
        <taxon>Nematoda</taxon>
        <taxon>Chromadorea</taxon>
        <taxon>Rhabditida</taxon>
        <taxon>Rhabditina</taxon>
        <taxon>Diplogasteromorpha</taxon>
        <taxon>Diplogasteroidea</taxon>
        <taxon>Neodiplogasteridae</taxon>
        <taxon>Pristionchus</taxon>
    </lineage>
</organism>
<gene>
    <name evidence="2" type="ORF">PFISCL1PPCAC_13748</name>
</gene>
<feature type="non-terminal residue" evidence="2">
    <location>
        <position position="85"/>
    </location>
</feature>
<dbReference type="Proteomes" id="UP001432322">
    <property type="component" value="Unassembled WGS sequence"/>
</dbReference>
<protein>
    <submittedName>
        <fullName evidence="2">Uncharacterized protein</fullName>
    </submittedName>
</protein>
<sequence>SGQTDERQLSEVTNDDEGEGIEDTRVPDAAEPAHVRTRVDRTVSDGRKQREGEEERGTERPHVVRFGALGLKNRRPPPFSLDAEQ</sequence>
<keyword evidence="3" id="KW-1185">Reference proteome</keyword>
<accession>A0AAV5VSM7</accession>
<proteinExistence type="predicted"/>
<evidence type="ECO:0000256" key="1">
    <source>
        <dbReference type="SAM" id="MobiDB-lite"/>
    </source>
</evidence>
<evidence type="ECO:0000313" key="3">
    <source>
        <dbReference type="Proteomes" id="UP001432322"/>
    </source>
</evidence>
<evidence type="ECO:0000313" key="2">
    <source>
        <dbReference type="EMBL" id="GMT22451.1"/>
    </source>
</evidence>
<dbReference type="AlphaFoldDB" id="A0AAV5VSM7"/>
<feature type="compositionally biased region" description="Basic and acidic residues" evidence="1">
    <location>
        <begin position="22"/>
        <end position="62"/>
    </location>
</feature>
<name>A0AAV5VSM7_9BILA</name>
<dbReference type="EMBL" id="BTSY01000004">
    <property type="protein sequence ID" value="GMT22451.1"/>
    <property type="molecule type" value="Genomic_DNA"/>
</dbReference>
<feature type="non-terminal residue" evidence="2">
    <location>
        <position position="1"/>
    </location>
</feature>